<evidence type="ECO:0000256" key="7">
    <source>
        <dbReference type="ARBA" id="ARBA00029745"/>
    </source>
</evidence>
<dbReference type="OrthoDB" id="9803224at2"/>
<dbReference type="Gene3D" id="3.90.1170.40">
    <property type="entry name" value="Molybdopterin biosynthesis MoaE subunit"/>
    <property type="match status" value="1"/>
</dbReference>
<proteinExistence type="inferred from homology"/>
<evidence type="ECO:0000256" key="1">
    <source>
        <dbReference type="ARBA" id="ARBA00005046"/>
    </source>
</evidence>
<comment type="catalytic activity">
    <reaction evidence="11">
        <text>2 [molybdopterin-synthase sulfur-carrier protein]-C-terminal-Gly-aminoethanethioate + cyclic pyranopterin phosphate + H2O = molybdopterin + 2 [molybdopterin-synthase sulfur-carrier protein]-C-terminal Gly-Gly + 2 H(+)</text>
        <dbReference type="Rhea" id="RHEA:26333"/>
        <dbReference type="Rhea" id="RHEA-COMP:12202"/>
        <dbReference type="Rhea" id="RHEA-COMP:19907"/>
        <dbReference type="ChEBI" id="CHEBI:15377"/>
        <dbReference type="ChEBI" id="CHEBI:15378"/>
        <dbReference type="ChEBI" id="CHEBI:58698"/>
        <dbReference type="ChEBI" id="CHEBI:59648"/>
        <dbReference type="ChEBI" id="CHEBI:90778"/>
        <dbReference type="ChEBI" id="CHEBI:232372"/>
        <dbReference type="EC" id="2.8.1.12"/>
    </reaction>
</comment>
<protein>
    <recommendedName>
        <fullName evidence="4">Molybdopterin synthase catalytic subunit</fullName>
        <ecNumber evidence="3">2.8.1.12</ecNumber>
    </recommendedName>
    <alternativeName>
        <fullName evidence="9">MPT synthase subunit 2</fullName>
    </alternativeName>
    <alternativeName>
        <fullName evidence="7">Molybdenum cofactor biosynthesis protein E</fullName>
    </alternativeName>
    <alternativeName>
        <fullName evidence="8">Molybdopterin-converting factor large subunit</fullName>
    </alternativeName>
    <alternativeName>
        <fullName evidence="10">Molybdopterin-converting factor subunit 2</fullName>
    </alternativeName>
</protein>
<evidence type="ECO:0000313" key="13">
    <source>
        <dbReference type="Proteomes" id="UP000199421"/>
    </source>
</evidence>
<dbReference type="InterPro" id="IPR003448">
    <property type="entry name" value="Mopterin_biosynth_MoaE"/>
</dbReference>
<dbReference type="PANTHER" id="PTHR23404">
    <property type="entry name" value="MOLYBDOPTERIN SYNTHASE RELATED"/>
    <property type="match status" value="1"/>
</dbReference>
<organism evidence="12 13">
    <name type="scientific">Olivibacter domesticus</name>
    <name type="common">Pseudosphingobacterium domesticum</name>
    <dbReference type="NCBI Taxonomy" id="407022"/>
    <lineage>
        <taxon>Bacteria</taxon>
        <taxon>Pseudomonadati</taxon>
        <taxon>Bacteroidota</taxon>
        <taxon>Sphingobacteriia</taxon>
        <taxon>Sphingobacteriales</taxon>
        <taxon>Sphingobacteriaceae</taxon>
        <taxon>Olivibacter</taxon>
    </lineage>
</organism>
<evidence type="ECO:0000256" key="10">
    <source>
        <dbReference type="ARBA" id="ARBA00032474"/>
    </source>
</evidence>
<dbReference type="GO" id="GO:0006777">
    <property type="term" value="P:Mo-molybdopterin cofactor biosynthetic process"/>
    <property type="evidence" value="ECO:0007669"/>
    <property type="project" value="UniProtKB-KW"/>
</dbReference>
<evidence type="ECO:0000256" key="9">
    <source>
        <dbReference type="ARBA" id="ARBA00030781"/>
    </source>
</evidence>
<evidence type="ECO:0000256" key="3">
    <source>
        <dbReference type="ARBA" id="ARBA00011950"/>
    </source>
</evidence>
<evidence type="ECO:0000256" key="2">
    <source>
        <dbReference type="ARBA" id="ARBA00005426"/>
    </source>
</evidence>
<dbReference type="EMBL" id="FOAF01000001">
    <property type="protein sequence ID" value="SEL08879.1"/>
    <property type="molecule type" value="Genomic_DNA"/>
</dbReference>
<dbReference type="Proteomes" id="UP000199421">
    <property type="component" value="Unassembled WGS sequence"/>
</dbReference>
<evidence type="ECO:0000256" key="5">
    <source>
        <dbReference type="ARBA" id="ARBA00023150"/>
    </source>
</evidence>
<dbReference type="STRING" id="407022.SAMN05661044_01950"/>
<dbReference type="GO" id="GO:0030366">
    <property type="term" value="F:molybdopterin synthase activity"/>
    <property type="evidence" value="ECO:0007669"/>
    <property type="project" value="UniProtKB-EC"/>
</dbReference>
<keyword evidence="5" id="KW-0501">Molybdenum cofactor biosynthesis</keyword>
<dbReference type="AlphaFoldDB" id="A0A1H7MCT4"/>
<dbReference type="EC" id="2.8.1.12" evidence="3"/>
<accession>A0A1H7MCT4</accession>
<evidence type="ECO:0000256" key="8">
    <source>
        <dbReference type="ARBA" id="ARBA00030407"/>
    </source>
</evidence>
<evidence type="ECO:0000256" key="11">
    <source>
        <dbReference type="ARBA" id="ARBA00049878"/>
    </source>
</evidence>
<dbReference type="InterPro" id="IPR036563">
    <property type="entry name" value="MoaE_sf"/>
</dbReference>
<keyword evidence="13" id="KW-1185">Reference proteome</keyword>
<dbReference type="CDD" id="cd00756">
    <property type="entry name" value="MoaE"/>
    <property type="match status" value="1"/>
</dbReference>
<dbReference type="SUPFAM" id="SSF54690">
    <property type="entry name" value="Molybdopterin synthase subunit MoaE"/>
    <property type="match status" value="1"/>
</dbReference>
<name>A0A1H7MCT4_OLID1</name>
<gene>
    <name evidence="12" type="ORF">SAMN05661044_01950</name>
</gene>
<dbReference type="Pfam" id="PF02391">
    <property type="entry name" value="MoaE"/>
    <property type="match status" value="1"/>
</dbReference>
<evidence type="ECO:0000256" key="4">
    <source>
        <dbReference type="ARBA" id="ARBA00013858"/>
    </source>
</evidence>
<evidence type="ECO:0000313" key="12">
    <source>
        <dbReference type="EMBL" id="SEL08879.1"/>
    </source>
</evidence>
<comment type="similarity">
    <text evidence="2">Belongs to the MoaE family.</text>
</comment>
<dbReference type="RefSeq" id="WP_093323741.1">
    <property type="nucleotide sequence ID" value="NZ_FOAF01000001.1"/>
</dbReference>
<sequence>MQQIFCEGAISPLFIAEVIQKYSGDAKIGAYNIFIGQIRADVINQQVVSSIAYTAYKEMALEKMQGIRSEIFNKYPVIEMEVHHSIGSVAAGEICLFVLAASAHRKAAMEACNEIVERVKSELPIWGKECFVEEGYQWKTNH</sequence>
<evidence type="ECO:0000256" key="6">
    <source>
        <dbReference type="ARBA" id="ARBA00026066"/>
    </source>
</evidence>
<comment type="pathway">
    <text evidence="1">Cofactor biosynthesis; molybdopterin biosynthesis.</text>
</comment>
<reference evidence="13" key="1">
    <citation type="submission" date="2016-10" db="EMBL/GenBank/DDBJ databases">
        <authorList>
            <person name="Varghese N."/>
            <person name="Submissions S."/>
        </authorList>
    </citation>
    <scope>NUCLEOTIDE SEQUENCE [LARGE SCALE GENOMIC DNA]</scope>
    <source>
        <strain evidence="13">DSM 18733</strain>
    </source>
</reference>
<comment type="subunit">
    <text evidence="6">Heterotetramer of 2 MoaD subunits and 2 MoaE subunits. Also stable as homodimer. The enzyme changes between these two forms during catalysis.</text>
</comment>